<dbReference type="Proteomes" id="UP000317158">
    <property type="component" value="Unassembled WGS sequence"/>
</dbReference>
<comment type="caution">
    <text evidence="2">The sequence shown here is derived from an EMBL/GenBank/DDBJ whole genome shotgun (WGS) entry which is preliminary data.</text>
</comment>
<dbReference type="EMBL" id="RXIF01000002">
    <property type="protein sequence ID" value="RZN65551.1"/>
    <property type="molecule type" value="Genomic_DNA"/>
</dbReference>
<evidence type="ECO:0000313" key="3">
    <source>
        <dbReference type="Proteomes" id="UP000317158"/>
    </source>
</evidence>
<evidence type="ECO:0000259" key="1">
    <source>
        <dbReference type="Pfam" id="PF26548"/>
    </source>
</evidence>
<reference evidence="2 3" key="1">
    <citation type="journal article" date="2019" name="Nat. Microbiol.">
        <title>Wide diversity of methane and short-chain alkane metabolisms in uncultured archaea.</title>
        <authorList>
            <person name="Borrel G."/>
            <person name="Adam P.S."/>
            <person name="McKay L.J."/>
            <person name="Chen L.X."/>
            <person name="Sierra-Garcia I.N."/>
            <person name="Sieber C.M."/>
            <person name="Letourneur Q."/>
            <person name="Ghozlane A."/>
            <person name="Andersen G.L."/>
            <person name="Li W.J."/>
            <person name="Hallam S.J."/>
            <person name="Muyzer G."/>
            <person name="de Oliveira V.M."/>
            <person name="Inskeep W.P."/>
            <person name="Banfield J.F."/>
            <person name="Gribaldo S."/>
        </authorList>
    </citation>
    <scope>NUCLEOTIDE SEQUENCE [LARGE SCALE GENOMIC DNA]</scope>
    <source>
        <strain evidence="2">NM1a</strain>
    </source>
</reference>
<sequence length="509" mass="57889">MKVKINLKEIDLEDRLSILDVIKKSNEIYRDDCIVALVKKIEKKTNEFLVKTSKGKFILAIDESFLDLWLRFYKNFLVKCGWKTRSSIAFGPIDLSFLELKAKKDEYKYKKGDIFISFGGFKTENSFLCFSMDDHEGLYGIPEGYEKIGKIKEDCIKVVSRLDEKDSILNIEGYNSIIKEIEIYKIDQTRAIYLDDNTDAILTFASIHLFEEAPNSVEYFLSKDEIFEVRDVASTFISDGGSSSKNVVNTTLKEENTIYRTKGVITVRNKGRRIGGIYIYRENIPASRSHSVVGEVESGLELIKKADIGDKILMLRDVESLICVGKTNKDAREFLSSRGIKHIMVKEEDDDSIIIEQRPRSTIEAKSLGFITTLAENPEKLCFIELWENDAPESVSYFRGAADMISNVGKFMISKIDKDKIILDSPIVKKMPLPFENVCHKSEKGTIGITNFRQKSSGTIGIRLTENTTYGPTGEYLEATNIIGKVKKGINQLKNKKRGDIIYFIEVKK</sequence>
<dbReference type="InterPro" id="IPR058492">
    <property type="entry name" value="DUF8179"/>
</dbReference>
<feature type="domain" description="Putative peptidyl-prolyl cis-trans isomerase" evidence="1">
    <location>
        <begin position="384"/>
        <end position="506"/>
    </location>
</feature>
<accession>A0A520KV53</accession>
<name>A0A520KV53_METT2</name>
<evidence type="ECO:0000313" key="2">
    <source>
        <dbReference type="EMBL" id="RZN65551.1"/>
    </source>
</evidence>
<dbReference type="NCBIfam" id="TIGR03268">
    <property type="entry name" value="methan_mark_3"/>
    <property type="match status" value="1"/>
</dbReference>
<protein>
    <submittedName>
        <fullName evidence="2">Methanogenesis marker 3 protein</fullName>
    </submittedName>
</protein>
<proteinExistence type="predicted"/>
<gene>
    <name evidence="2" type="ORF">EF806_01290</name>
</gene>
<dbReference type="InterPro" id="IPR016466">
    <property type="entry name" value="Methan_mark_3"/>
</dbReference>
<dbReference type="Pfam" id="PF26548">
    <property type="entry name" value="DUF8179"/>
    <property type="match status" value="1"/>
</dbReference>
<dbReference type="PIRSF" id="PIRSF005852">
    <property type="entry name" value="UCP005852"/>
    <property type="match status" value="1"/>
</dbReference>
<organism evidence="2 3">
    <name type="scientific">Methanoliparum thermophilum</name>
    <dbReference type="NCBI Taxonomy" id="2491083"/>
    <lineage>
        <taxon>Archaea</taxon>
        <taxon>Methanobacteriati</taxon>
        <taxon>Methanobacteriota</taxon>
        <taxon>Candidatus Methanoliparia</taxon>
        <taxon>Candidatus Methanoliparales</taxon>
        <taxon>Candidatus Methanoliparaceae</taxon>
        <taxon>Candidatus Methanoliparum</taxon>
    </lineage>
</organism>
<dbReference type="AlphaFoldDB" id="A0A520KV53"/>